<dbReference type="InterPro" id="IPR002575">
    <property type="entry name" value="Aminoglycoside_PTrfase"/>
</dbReference>
<accession>B0TEX4</accession>
<dbReference type="InterPro" id="IPR011009">
    <property type="entry name" value="Kinase-like_dom_sf"/>
</dbReference>
<dbReference type="EMBL" id="CP000930">
    <property type="protein sequence ID" value="ABZ82957.1"/>
    <property type="molecule type" value="Genomic_DNA"/>
</dbReference>
<dbReference type="Proteomes" id="UP000008550">
    <property type="component" value="Chromosome"/>
</dbReference>
<dbReference type="STRING" id="498761.HM1_0338"/>
<evidence type="ECO:0000313" key="3">
    <source>
        <dbReference type="Proteomes" id="UP000008550"/>
    </source>
</evidence>
<dbReference type="GO" id="GO:0042601">
    <property type="term" value="C:endospore-forming forespore"/>
    <property type="evidence" value="ECO:0007669"/>
    <property type="project" value="TreeGrafter"/>
</dbReference>
<reference evidence="2 3" key="1">
    <citation type="journal article" date="2008" name="J. Bacteriol.">
        <title>The genome of Heliobacterium modesticaldum, a phototrophic representative of the Firmicutes containing the simplest photosynthetic apparatus.</title>
        <authorList>
            <person name="Sattley W.M."/>
            <person name="Madigan M.T."/>
            <person name="Swingley W.D."/>
            <person name="Cheung P.C."/>
            <person name="Clocksin K.M."/>
            <person name="Conrad A.L."/>
            <person name="Dejesa L.C."/>
            <person name="Honchak B.M."/>
            <person name="Jung D.O."/>
            <person name="Karbach L.E."/>
            <person name="Kurdoglu A."/>
            <person name="Lahiri S."/>
            <person name="Mastrian S.D."/>
            <person name="Page L.E."/>
            <person name="Taylor H.L."/>
            <person name="Wang Z.T."/>
            <person name="Raymond J."/>
            <person name="Chen M."/>
            <person name="Blankenship R.E."/>
            <person name="Touchman J.W."/>
        </authorList>
    </citation>
    <scope>NUCLEOTIDE SEQUENCE [LARGE SCALE GENOMIC DNA]</scope>
    <source>
        <strain evidence="3">ATCC 51547 / Ice1</strain>
    </source>
</reference>
<gene>
    <name evidence="2" type="ORF">HM1_0338</name>
</gene>
<dbReference type="NCBIfam" id="TIGR02906">
    <property type="entry name" value="spore_CotS"/>
    <property type="match status" value="1"/>
</dbReference>
<protein>
    <recommendedName>
        <fullName evidence="1">Aminoglycoside phosphotransferase domain-containing protein</fullName>
    </recommendedName>
</protein>
<keyword evidence="3" id="KW-1185">Reference proteome</keyword>
<dbReference type="eggNOG" id="COG2334">
    <property type="taxonomic scope" value="Bacteria"/>
</dbReference>
<feature type="domain" description="Aminoglycoside phosphotransferase" evidence="1">
    <location>
        <begin position="31"/>
        <end position="284"/>
    </location>
</feature>
<dbReference type="AlphaFoldDB" id="B0TEX4"/>
<name>B0TEX4_HELMI</name>
<dbReference type="PANTHER" id="PTHR39179:SF1">
    <property type="entry name" value="SPORE COAT PROTEIN I"/>
    <property type="match status" value="1"/>
</dbReference>
<organism evidence="2 3">
    <name type="scientific">Heliobacterium modesticaldum (strain ATCC 51547 / Ice1)</name>
    <dbReference type="NCBI Taxonomy" id="498761"/>
    <lineage>
        <taxon>Bacteria</taxon>
        <taxon>Bacillati</taxon>
        <taxon>Bacillota</taxon>
        <taxon>Clostridia</taxon>
        <taxon>Eubacteriales</taxon>
        <taxon>Heliobacteriaceae</taxon>
        <taxon>Heliomicrobium</taxon>
    </lineage>
</organism>
<dbReference type="Pfam" id="PF01636">
    <property type="entry name" value="APH"/>
    <property type="match status" value="1"/>
</dbReference>
<dbReference type="PANTHER" id="PTHR39179">
    <property type="entry name" value="SPORE COAT PROTEIN I"/>
    <property type="match status" value="1"/>
</dbReference>
<dbReference type="InterPro" id="IPR014255">
    <property type="entry name" value="Spore_coat_CotS"/>
</dbReference>
<dbReference type="InterPro" id="IPR047175">
    <property type="entry name" value="CotS-like"/>
</dbReference>
<evidence type="ECO:0000259" key="1">
    <source>
        <dbReference type="Pfam" id="PF01636"/>
    </source>
</evidence>
<dbReference type="HOGENOM" id="CLU_042636_2_0_9"/>
<sequence>MKTVYGIMGIDPRVLLAYRMRPRRIEPVRGAYRIEDTGGVWVLKRFPHAVEDLQFIFRAQHHLAARGFRRFSPIRLTPQGALCLSVGSEHWLCSAWVEGRECDFDRWRDLAATAAAVAEFHYAGRGFIASEFAGRCLWQRWPQIIATKTAQLEACRRVAVERMEQRVHAGGEEPDDSTEFDRLFLTHADTLLAEAREACALLDHSAYSMLMEREAAGGGLCHHDLAHHNVIIDDEGQIFFLDFDHAVMDTRLHDVGSLLIRALKRDRWSVEKGVNLLSAYHDAYPLSQAEREVLVAFLSFPNDFWQYVYAYYFESLAQPPEYHIKRLKRFLNHQKQRRRFLNEFPGRL</sequence>
<evidence type="ECO:0000313" key="2">
    <source>
        <dbReference type="EMBL" id="ABZ82957.1"/>
    </source>
</evidence>
<dbReference type="KEGG" id="hmo:HM1_0338"/>
<dbReference type="RefSeq" id="WP_012281595.1">
    <property type="nucleotide sequence ID" value="NC_010337.2"/>
</dbReference>
<dbReference type="Gene3D" id="3.90.1200.10">
    <property type="match status" value="1"/>
</dbReference>
<dbReference type="Gene3D" id="3.30.200.20">
    <property type="entry name" value="Phosphorylase Kinase, domain 1"/>
    <property type="match status" value="1"/>
</dbReference>
<proteinExistence type="predicted"/>
<dbReference type="SUPFAM" id="SSF56112">
    <property type="entry name" value="Protein kinase-like (PK-like)"/>
    <property type="match status" value="1"/>
</dbReference>